<comment type="function">
    <text evidence="6">Toxic component of a toxin-antitoxin (TA) system. An RNase.</text>
</comment>
<dbReference type="EC" id="3.1.-.-" evidence="6"/>
<dbReference type="Gene3D" id="3.40.50.1010">
    <property type="entry name" value="5'-nuclease"/>
    <property type="match status" value="1"/>
</dbReference>
<evidence type="ECO:0000256" key="2">
    <source>
        <dbReference type="ARBA" id="ARBA00022722"/>
    </source>
</evidence>
<dbReference type="GO" id="GO:0000287">
    <property type="term" value="F:magnesium ion binding"/>
    <property type="evidence" value="ECO:0007669"/>
    <property type="project" value="UniProtKB-UniRule"/>
</dbReference>
<comment type="similarity">
    <text evidence="6">Belongs to the PINc/VapC protein family.</text>
</comment>
<dbReference type="GO" id="GO:0090729">
    <property type="term" value="F:toxin activity"/>
    <property type="evidence" value="ECO:0007669"/>
    <property type="project" value="UniProtKB-KW"/>
</dbReference>
<keyword evidence="6" id="KW-0800">Toxin</keyword>
<keyword evidence="1 6" id="KW-1277">Toxin-antitoxin system</keyword>
<dbReference type="InterPro" id="IPR022907">
    <property type="entry name" value="VapC_family"/>
</dbReference>
<dbReference type="Proteomes" id="UP000305778">
    <property type="component" value="Unassembled WGS sequence"/>
</dbReference>
<feature type="binding site" evidence="6">
    <location>
        <position position="91"/>
    </location>
    <ligand>
        <name>Mg(2+)</name>
        <dbReference type="ChEBI" id="CHEBI:18420"/>
    </ligand>
</feature>
<accession>A0A4U0RC77</accession>
<evidence type="ECO:0000256" key="6">
    <source>
        <dbReference type="HAMAP-Rule" id="MF_00265"/>
    </source>
</evidence>
<dbReference type="HAMAP" id="MF_00265">
    <property type="entry name" value="VapC_Nob1"/>
    <property type="match status" value="1"/>
</dbReference>
<comment type="caution">
    <text evidence="8">The sequence shown here is derived from an EMBL/GenBank/DDBJ whole genome shotgun (WGS) entry which is preliminary data.</text>
</comment>
<keyword evidence="2 6" id="KW-0540">Nuclease</keyword>
<keyword evidence="3 6" id="KW-0479">Metal-binding</keyword>
<feature type="domain" description="PIN" evidence="7">
    <location>
        <begin position="2"/>
        <end position="119"/>
    </location>
</feature>
<dbReference type="SUPFAM" id="SSF88723">
    <property type="entry name" value="PIN domain-like"/>
    <property type="match status" value="1"/>
</dbReference>
<keyword evidence="5 6" id="KW-0460">Magnesium</keyword>
<dbReference type="EMBL" id="SUMC01000272">
    <property type="protein sequence ID" value="TJZ92775.1"/>
    <property type="molecule type" value="Genomic_DNA"/>
</dbReference>
<keyword evidence="9" id="KW-1185">Reference proteome</keyword>
<evidence type="ECO:0000256" key="5">
    <source>
        <dbReference type="ARBA" id="ARBA00022842"/>
    </source>
</evidence>
<organism evidence="8 9">
    <name type="scientific">Actinacidiphila oryziradicis</name>
    <dbReference type="NCBI Taxonomy" id="2571141"/>
    <lineage>
        <taxon>Bacteria</taxon>
        <taxon>Bacillati</taxon>
        <taxon>Actinomycetota</taxon>
        <taxon>Actinomycetes</taxon>
        <taxon>Kitasatosporales</taxon>
        <taxon>Streptomycetaceae</taxon>
        <taxon>Actinacidiphila</taxon>
    </lineage>
</organism>
<evidence type="ECO:0000313" key="9">
    <source>
        <dbReference type="Proteomes" id="UP000305778"/>
    </source>
</evidence>
<dbReference type="InterPro" id="IPR002716">
    <property type="entry name" value="PIN_dom"/>
</dbReference>
<dbReference type="AlphaFoldDB" id="A0A4U0RC77"/>
<dbReference type="CDD" id="cd09874">
    <property type="entry name" value="PIN_MT3492-like"/>
    <property type="match status" value="1"/>
</dbReference>
<reference evidence="8 9" key="1">
    <citation type="submission" date="2019-04" db="EMBL/GenBank/DDBJ databases">
        <title>Streptomyces oryziradicis sp. nov., a novel actinomycete isolated from rhizosphere soil of rice (Oryza sativa L.).</title>
        <authorList>
            <person name="Li C."/>
        </authorList>
    </citation>
    <scope>NUCLEOTIDE SEQUENCE [LARGE SCALE GENOMIC DNA]</scope>
    <source>
        <strain evidence="8 9">NEAU-C40</strain>
    </source>
</reference>
<dbReference type="GO" id="GO:0004540">
    <property type="term" value="F:RNA nuclease activity"/>
    <property type="evidence" value="ECO:0007669"/>
    <property type="project" value="InterPro"/>
</dbReference>
<feature type="binding site" evidence="6">
    <location>
        <position position="5"/>
    </location>
    <ligand>
        <name>Mg(2+)</name>
        <dbReference type="ChEBI" id="CHEBI:18420"/>
    </ligand>
</feature>
<keyword evidence="4 6" id="KW-0378">Hydrolase</keyword>
<gene>
    <name evidence="6" type="primary">vapC</name>
    <name evidence="8" type="ORF">FCI23_54980</name>
</gene>
<sequence length="130" mass="14182">MIYLDLAAVVKLVHAESESQALRDWLDERADTGWISSALVEVESFRALARHAPEAVARLHLVLDLIDLVDLNPSIRILAQTLKPVTVRSLDAIHLGTALDIRSRLASFVTYDKRLADAATGAGLTVDMPA</sequence>
<dbReference type="GO" id="GO:0016787">
    <property type="term" value="F:hydrolase activity"/>
    <property type="evidence" value="ECO:0007669"/>
    <property type="project" value="UniProtKB-KW"/>
</dbReference>
<proteinExistence type="inferred from homology"/>
<evidence type="ECO:0000259" key="7">
    <source>
        <dbReference type="Pfam" id="PF01850"/>
    </source>
</evidence>
<evidence type="ECO:0000313" key="8">
    <source>
        <dbReference type="EMBL" id="TJZ92775.1"/>
    </source>
</evidence>
<evidence type="ECO:0000256" key="1">
    <source>
        <dbReference type="ARBA" id="ARBA00022649"/>
    </source>
</evidence>
<evidence type="ECO:0000256" key="3">
    <source>
        <dbReference type="ARBA" id="ARBA00022723"/>
    </source>
</evidence>
<protein>
    <recommendedName>
        <fullName evidence="6">Ribonuclease VapC</fullName>
        <shortName evidence="6">RNase VapC</shortName>
        <ecNumber evidence="6">3.1.-.-</ecNumber>
    </recommendedName>
    <alternativeName>
        <fullName evidence="6">Toxin VapC</fullName>
    </alternativeName>
</protein>
<dbReference type="Pfam" id="PF01850">
    <property type="entry name" value="PIN"/>
    <property type="match status" value="1"/>
</dbReference>
<evidence type="ECO:0000256" key="4">
    <source>
        <dbReference type="ARBA" id="ARBA00022801"/>
    </source>
</evidence>
<dbReference type="InterPro" id="IPR029060">
    <property type="entry name" value="PIN-like_dom_sf"/>
</dbReference>
<name>A0A4U0RC77_9ACTN</name>
<dbReference type="OrthoDB" id="4750219at2"/>
<comment type="cofactor">
    <cofactor evidence="6">
        <name>Mg(2+)</name>
        <dbReference type="ChEBI" id="CHEBI:18420"/>
    </cofactor>
</comment>